<evidence type="ECO:0000313" key="6">
    <source>
        <dbReference type="Proteomes" id="UP001597045"/>
    </source>
</evidence>
<dbReference type="CDD" id="cd06170">
    <property type="entry name" value="LuxR_C_like"/>
    <property type="match status" value="1"/>
</dbReference>
<keyword evidence="6" id="KW-1185">Reference proteome</keyword>
<organism evidence="5 6">
    <name type="scientific">Kibdelosporangium lantanae</name>
    <dbReference type="NCBI Taxonomy" id="1497396"/>
    <lineage>
        <taxon>Bacteria</taxon>
        <taxon>Bacillati</taxon>
        <taxon>Actinomycetota</taxon>
        <taxon>Actinomycetes</taxon>
        <taxon>Pseudonocardiales</taxon>
        <taxon>Pseudonocardiaceae</taxon>
        <taxon>Kibdelosporangium</taxon>
    </lineage>
</organism>
<dbReference type="Gene3D" id="1.10.10.10">
    <property type="entry name" value="Winged helix-like DNA-binding domain superfamily/Winged helix DNA-binding domain"/>
    <property type="match status" value="1"/>
</dbReference>
<sequence>EQLGMKRFAAPPSDPLSTREREVARLVAQGLTNKQIAATAHISVRTVETHVQHILGKLGLSTRTRIATWVADRKL</sequence>
<dbReference type="InterPro" id="IPR036388">
    <property type="entry name" value="WH-like_DNA-bd_sf"/>
</dbReference>
<dbReference type="SMART" id="SM00421">
    <property type="entry name" value="HTH_LUXR"/>
    <property type="match status" value="1"/>
</dbReference>
<gene>
    <name evidence="5" type="ORF">ACFQ1S_20735</name>
</gene>
<comment type="caution">
    <text evidence="5">The sequence shown here is derived from an EMBL/GenBank/DDBJ whole genome shotgun (WGS) entry which is preliminary data.</text>
</comment>
<name>A0ABW3MCE5_9PSEU</name>
<protein>
    <submittedName>
        <fullName evidence="5">Response regulator transcription factor</fullName>
    </submittedName>
</protein>
<dbReference type="PANTHER" id="PTHR44688">
    <property type="entry name" value="DNA-BINDING TRANSCRIPTIONAL ACTIVATOR DEVR_DOSR"/>
    <property type="match status" value="1"/>
</dbReference>
<dbReference type="PANTHER" id="PTHR44688:SF16">
    <property type="entry name" value="DNA-BINDING TRANSCRIPTIONAL ACTIVATOR DEVR_DOSR"/>
    <property type="match status" value="1"/>
</dbReference>
<accession>A0ABW3MCE5</accession>
<reference evidence="6" key="1">
    <citation type="journal article" date="2019" name="Int. J. Syst. Evol. Microbiol.">
        <title>The Global Catalogue of Microorganisms (GCM) 10K type strain sequencing project: providing services to taxonomists for standard genome sequencing and annotation.</title>
        <authorList>
            <consortium name="The Broad Institute Genomics Platform"/>
            <consortium name="The Broad Institute Genome Sequencing Center for Infectious Disease"/>
            <person name="Wu L."/>
            <person name="Ma J."/>
        </authorList>
    </citation>
    <scope>NUCLEOTIDE SEQUENCE [LARGE SCALE GENOMIC DNA]</scope>
    <source>
        <strain evidence="6">JCM 31486</strain>
    </source>
</reference>
<evidence type="ECO:0000259" key="4">
    <source>
        <dbReference type="PROSITE" id="PS50043"/>
    </source>
</evidence>
<dbReference type="SUPFAM" id="SSF46894">
    <property type="entry name" value="C-terminal effector domain of the bipartite response regulators"/>
    <property type="match status" value="1"/>
</dbReference>
<evidence type="ECO:0000256" key="2">
    <source>
        <dbReference type="ARBA" id="ARBA00023125"/>
    </source>
</evidence>
<dbReference type="InterPro" id="IPR000792">
    <property type="entry name" value="Tscrpt_reg_LuxR_C"/>
</dbReference>
<evidence type="ECO:0000256" key="3">
    <source>
        <dbReference type="ARBA" id="ARBA00023163"/>
    </source>
</evidence>
<dbReference type="Proteomes" id="UP001597045">
    <property type="component" value="Unassembled WGS sequence"/>
</dbReference>
<dbReference type="PROSITE" id="PS50043">
    <property type="entry name" value="HTH_LUXR_2"/>
    <property type="match status" value="1"/>
</dbReference>
<dbReference type="Pfam" id="PF00196">
    <property type="entry name" value="GerE"/>
    <property type="match status" value="1"/>
</dbReference>
<keyword evidence="1" id="KW-0805">Transcription regulation</keyword>
<dbReference type="EMBL" id="JBHTIS010001250">
    <property type="protein sequence ID" value="MFD1047787.1"/>
    <property type="molecule type" value="Genomic_DNA"/>
</dbReference>
<feature type="non-terminal residue" evidence="5">
    <location>
        <position position="1"/>
    </location>
</feature>
<evidence type="ECO:0000256" key="1">
    <source>
        <dbReference type="ARBA" id="ARBA00023015"/>
    </source>
</evidence>
<dbReference type="PRINTS" id="PR00038">
    <property type="entry name" value="HTHLUXR"/>
</dbReference>
<dbReference type="InterPro" id="IPR016032">
    <property type="entry name" value="Sig_transdc_resp-reg_C-effctor"/>
</dbReference>
<proteinExistence type="predicted"/>
<keyword evidence="3" id="KW-0804">Transcription</keyword>
<evidence type="ECO:0000313" key="5">
    <source>
        <dbReference type="EMBL" id="MFD1047787.1"/>
    </source>
</evidence>
<keyword evidence="2" id="KW-0238">DNA-binding</keyword>
<feature type="domain" description="HTH luxR-type" evidence="4">
    <location>
        <begin position="9"/>
        <end position="74"/>
    </location>
</feature>